<dbReference type="Proteomes" id="UP000180194">
    <property type="component" value="Unassembled WGS sequence"/>
</dbReference>
<dbReference type="EMBL" id="MBRJ01000059">
    <property type="protein sequence ID" value="OHX41370.1"/>
    <property type="molecule type" value="Genomic_DNA"/>
</dbReference>
<comment type="caution">
    <text evidence="2">The sequence shown here is derived from an EMBL/GenBank/DDBJ whole genome shotgun (WGS) entry which is preliminary data.</text>
</comment>
<sequence>MNRICVRKNYQEKTSNFLTNKTFNMLLRCEERTLALTGQSAFFFSERGVIVNADNKHIVVGMIDPAMANAFKTFIQKKEGYIIPEVVVSEEDLLKYLEETDDEIYGLILTSDLAKKLNDLRLDYLSNVLVTLREKFPHIRIAILSSERVGHPFLAELVNMGIYNIFLRQDNNLSVQLILDVLESGKSFGEVSLFRKVDPGIPWRKMDSGPSTIKIETSNKRNHPEPKEKKQEKEKRDKQIIKREFNINFQQTETKVIGVTVQPKLILVGGAANRVGSSFFAHYLSFILAEKDISVSYLENPYRYGYTYDRYWGEGLSGNYVSPFCDFHFQRDDSTDWNYKNVYMNVLNPLKENPYDKLEFETFLKVLLSQRTPIKIVDVGVDWNNEIYLELCQMADYIFFITEPDPFLNQVLIEKRPYPSLMKDNGEWIDNLQIVMNKATYKIANHSIFNDVFDDIWILPDLNREEIFKCESERVPITNSKRLVEDLESLTNELIEMILPQEFLKKKTKTKWKFPKITVSR</sequence>
<reference evidence="2 3" key="1">
    <citation type="submission" date="2016-07" db="EMBL/GenBank/DDBJ databases">
        <title>Bacillus oceanisediminis whole genome.</title>
        <authorList>
            <person name="Pal Y."/>
            <person name="Verma A."/>
            <person name="Mual P."/>
            <person name="Srinivasan K."/>
        </authorList>
    </citation>
    <scope>NUCLEOTIDE SEQUENCE [LARGE SCALE GENOMIC DNA]</scope>
    <source>
        <strain evidence="2 3">Bhandara28</strain>
    </source>
</reference>
<organism evidence="2 3">
    <name type="scientific">Cytobacillus oceanisediminis</name>
    <dbReference type="NCBI Taxonomy" id="665099"/>
    <lineage>
        <taxon>Bacteria</taxon>
        <taxon>Bacillati</taxon>
        <taxon>Bacillota</taxon>
        <taxon>Bacilli</taxon>
        <taxon>Bacillales</taxon>
        <taxon>Bacillaceae</taxon>
        <taxon>Cytobacillus</taxon>
    </lineage>
</organism>
<accession>A0ABX3CK58</accession>
<proteinExistence type="predicted"/>
<feature type="region of interest" description="Disordered" evidence="1">
    <location>
        <begin position="205"/>
        <end position="237"/>
    </location>
</feature>
<evidence type="ECO:0000256" key="1">
    <source>
        <dbReference type="SAM" id="MobiDB-lite"/>
    </source>
</evidence>
<feature type="compositionally biased region" description="Basic and acidic residues" evidence="1">
    <location>
        <begin position="217"/>
        <end position="237"/>
    </location>
</feature>
<name>A0ABX3CK58_9BACI</name>
<evidence type="ECO:0000313" key="3">
    <source>
        <dbReference type="Proteomes" id="UP000180194"/>
    </source>
</evidence>
<protein>
    <submittedName>
        <fullName evidence="2">Uncharacterized protein</fullName>
    </submittedName>
</protein>
<keyword evidence="3" id="KW-1185">Reference proteome</keyword>
<gene>
    <name evidence="2" type="ORF">BBV17_28650</name>
</gene>
<evidence type="ECO:0000313" key="2">
    <source>
        <dbReference type="EMBL" id="OHX41370.1"/>
    </source>
</evidence>